<evidence type="ECO:0000256" key="4">
    <source>
        <dbReference type="ARBA" id="ARBA00022692"/>
    </source>
</evidence>
<evidence type="ECO:0000256" key="10">
    <source>
        <dbReference type="RuleBase" id="RU000594"/>
    </source>
</evidence>
<dbReference type="InterPro" id="IPR001872">
    <property type="entry name" value="Peptidase_A8"/>
</dbReference>
<evidence type="ECO:0000313" key="14">
    <source>
        <dbReference type="Proteomes" id="UP000317093"/>
    </source>
</evidence>
<keyword evidence="6 9" id="KW-0378">Hydrolase</keyword>
<dbReference type="RefSeq" id="WP_145262195.1">
    <property type="nucleotide sequence ID" value="NZ_CP036279.1"/>
</dbReference>
<dbReference type="GO" id="GO:0004190">
    <property type="term" value="F:aspartic-type endopeptidase activity"/>
    <property type="evidence" value="ECO:0007669"/>
    <property type="project" value="UniProtKB-UniRule"/>
</dbReference>
<comment type="similarity">
    <text evidence="1 9 11">Belongs to the peptidase A8 family.</text>
</comment>
<dbReference type="PRINTS" id="PR00781">
    <property type="entry name" value="LIPOSIGPTASE"/>
</dbReference>
<dbReference type="HAMAP" id="MF_00161">
    <property type="entry name" value="LspA"/>
    <property type="match status" value="1"/>
</dbReference>
<dbReference type="PROSITE" id="PS00855">
    <property type="entry name" value="SPASE_II"/>
    <property type="match status" value="1"/>
</dbReference>
<evidence type="ECO:0000256" key="8">
    <source>
        <dbReference type="ARBA" id="ARBA00023136"/>
    </source>
</evidence>
<dbReference type="AlphaFoldDB" id="A0A518BB69"/>
<name>A0A518BB69_9BACT</name>
<comment type="pathway">
    <text evidence="9">Protein modification; lipoprotein biosynthesis (signal peptide cleavage).</text>
</comment>
<dbReference type="PANTHER" id="PTHR33695">
    <property type="entry name" value="LIPOPROTEIN SIGNAL PEPTIDASE"/>
    <property type="match status" value="1"/>
</dbReference>
<dbReference type="GO" id="GO:0006508">
    <property type="term" value="P:proteolysis"/>
    <property type="evidence" value="ECO:0007669"/>
    <property type="project" value="UniProtKB-KW"/>
</dbReference>
<evidence type="ECO:0000313" key="13">
    <source>
        <dbReference type="EMBL" id="QDU64177.1"/>
    </source>
</evidence>
<dbReference type="OrthoDB" id="9810259at2"/>
<proteinExistence type="inferred from homology"/>
<comment type="subcellular location">
    <subcellularLocation>
        <location evidence="9">Cell membrane</location>
        <topology evidence="9">Multi-pass membrane protein</topology>
    </subcellularLocation>
</comment>
<reference evidence="13 14" key="1">
    <citation type="submission" date="2019-02" db="EMBL/GenBank/DDBJ databases">
        <title>Deep-cultivation of Planctomycetes and their phenomic and genomic characterization uncovers novel biology.</title>
        <authorList>
            <person name="Wiegand S."/>
            <person name="Jogler M."/>
            <person name="Boedeker C."/>
            <person name="Pinto D."/>
            <person name="Vollmers J."/>
            <person name="Rivas-Marin E."/>
            <person name="Kohn T."/>
            <person name="Peeters S.H."/>
            <person name="Heuer A."/>
            <person name="Rast P."/>
            <person name="Oberbeckmann S."/>
            <person name="Bunk B."/>
            <person name="Jeske O."/>
            <person name="Meyerdierks A."/>
            <person name="Storesund J.E."/>
            <person name="Kallscheuer N."/>
            <person name="Luecker S."/>
            <person name="Lage O.M."/>
            <person name="Pohl T."/>
            <person name="Merkel B.J."/>
            <person name="Hornburger P."/>
            <person name="Mueller R.-W."/>
            <person name="Bruemmer F."/>
            <person name="Labrenz M."/>
            <person name="Spormann A.M."/>
            <person name="Op den Camp H."/>
            <person name="Overmann J."/>
            <person name="Amann R."/>
            <person name="Jetten M.S.M."/>
            <person name="Mascher T."/>
            <person name="Medema M.H."/>
            <person name="Devos D.P."/>
            <person name="Kaster A.-K."/>
            <person name="Ovreas L."/>
            <person name="Rohde M."/>
            <person name="Galperin M.Y."/>
            <person name="Jogler C."/>
        </authorList>
    </citation>
    <scope>NUCLEOTIDE SEQUENCE [LARGE SCALE GENOMIC DNA]</scope>
    <source>
        <strain evidence="13 14">Pan216</strain>
    </source>
</reference>
<gene>
    <name evidence="9 13" type="primary">lspA</name>
    <name evidence="13" type="ORF">Pan216_50660</name>
</gene>
<evidence type="ECO:0000256" key="1">
    <source>
        <dbReference type="ARBA" id="ARBA00006139"/>
    </source>
</evidence>
<feature type="transmembrane region" description="Helical" evidence="9">
    <location>
        <begin position="135"/>
        <end position="157"/>
    </location>
</feature>
<comment type="function">
    <text evidence="9 10">This protein specifically catalyzes the removal of signal peptides from prolipoproteins.</text>
</comment>
<sequence>MQRRHCAITLFLATAVVCFSLDLISKYVVADWVAGSGGEVVIIPGWLSFITRLNPGGMWSFLHQLGATANTLLAIFSCIAALAILLWALLGLRAGDRLFALILGMVFGGALGNLYDRLVFHGVRDFIDAHYEEVYHFPTFNLADSFLVVGASCLVLGSMFHRTPAEQASSSIDEEGAPTEDNATSSA</sequence>
<feature type="active site" evidence="9">
    <location>
        <position position="125"/>
    </location>
</feature>
<dbReference type="Proteomes" id="UP000317093">
    <property type="component" value="Chromosome"/>
</dbReference>
<keyword evidence="13" id="KW-0449">Lipoprotein</keyword>
<keyword evidence="3 9" id="KW-0645">Protease</keyword>
<organism evidence="13 14">
    <name type="scientific">Kolteria novifilia</name>
    <dbReference type="NCBI Taxonomy" id="2527975"/>
    <lineage>
        <taxon>Bacteria</taxon>
        <taxon>Pseudomonadati</taxon>
        <taxon>Planctomycetota</taxon>
        <taxon>Planctomycetia</taxon>
        <taxon>Kolteriales</taxon>
        <taxon>Kolteriaceae</taxon>
        <taxon>Kolteria</taxon>
    </lineage>
</organism>
<evidence type="ECO:0000256" key="2">
    <source>
        <dbReference type="ARBA" id="ARBA00022475"/>
    </source>
</evidence>
<dbReference type="EC" id="3.4.23.36" evidence="9"/>
<feature type="transmembrane region" description="Helical" evidence="9">
    <location>
        <begin position="97"/>
        <end position="115"/>
    </location>
</feature>
<evidence type="ECO:0000256" key="5">
    <source>
        <dbReference type="ARBA" id="ARBA00022750"/>
    </source>
</evidence>
<dbReference type="GO" id="GO:0005886">
    <property type="term" value="C:plasma membrane"/>
    <property type="evidence" value="ECO:0007669"/>
    <property type="project" value="UniProtKB-SubCell"/>
</dbReference>
<accession>A0A518BB69</accession>
<evidence type="ECO:0000256" key="11">
    <source>
        <dbReference type="RuleBase" id="RU004181"/>
    </source>
</evidence>
<feature type="active site" evidence="9">
    <location>
        <position position="144"/>
    </location>
</feature>
<keyword evidence="2 9" id="KW-1003">Cell membrane</keyword>
<protein>
    <recommendedName>
        <fullName evidence="9">Lipoprotein signal peptidase</fullName>
        <ecNumber evidence="9">3.4.23.36</ecNumber>
    </recommendedName>
    <alternativeName>
        <fullName evidence="9">Prolipoprotein signal peptidase</fullName>
    </alternativeName>
    <alternativeName>
        <fullName evidence="9">Signal peptidase II</fullName>
        <shortName evidence="9">SPase II</shortName>
    </alternativeName>
</protein>
<feature type="transmembrane region" description="Helical" evidence="9">
    <location>
        <begin position="67"/>
        <end position="90"/>
    </location>
</feature>
<keyword evidence="14" id="KW-1185">Reference proteome</keyword>
<dbReference type="EMBL" id="CP036279">
    <property type="protein sequence ID" value="QDU64177.1"/>
    <property type="molecule type" value="Genomic_DNA"/>
</dbReference>
<evidence type="ECO:0000256" key="9">
    <source>
        <dbReference type="HAMAP-Rule" id="MF_00161"/>
    </source>
</evidence>
<dbReference type="NCBIfam" id="TIGR00077">
    <property type="entry name" value="lspA"/>
    <property type="match status" value="1"/>
</dbReference>
<evidence type="ECO:0000256" key="6">
    <source>
        <dbReference type="ARBA" id="ARBA00022801"/>
    </source>
</evidence>
<comment type="caution">
    <text evidence="9">Lacks conserved residue(s) required for the propagation of feature annotation.</text>
</comment>
<keyword evidence="7 9" id="KW-1133">Transmembrane helix</keyword>
<comment type="catalytic activity">
    <reaction evidence="9 10">
        <text>Release of signal peptides from bacterial membrane prolipoproteins. Hydrolyzes -Xaa-Yaa-Zaa-|-(S,diacylglyceryl)Cys-, in which Xaa is hydrophobic (preferably Leu), and Yaa (Ala or Ser) and Zaa (Gly or Ala) have small, neutral side chains.</text>
        <dbReference type="EC" id="3.4.23.36"/>
    </reaction>
</comment>
<keyword evidence="5 9" id="KW-0064">Aspartyl protease</keyword>
<keyword evidence="8 9" id="KW-0472">Membrane</keyword>
<dbReference type="KEGG" id="knv:Pan216_50660"/>
<dbReference type="UniPathway" id="UPA00665"/>
<evidence type="ECO:0000256" key="12">
    <source>
        <dbReference type="SAM" id="MobiDB-lite"/>
    </source>
</evidence>
<evidence type="ECO:0000256" key="3">
    <source>
        <dbReference type="ARBA" id="ARBA00022670"/>
    </source>
</evidence>
<feature type="region of interest" description="Disordered" evidence="12">
    <location>
        <begin position="166"/>
        <end position="187"/>
    </location>
</feature>
<dbReference type="Pfam" id="PF01252">
    <property type="entry name" value="Peptidase_A8"/>
    <property type="match status" value="1"/>
</dbReference>
<dbReference type="PANTHER" id="PTHR33695:SF1">
    <property type="entry name" value="LIPOPROTEIN SIGNAL PEPTIDASE"/>
    <property type="match status" value="1"/>
</dbReference>
<keyword evidence="4 9" id="KW-0812">Transmembrane</keyword>
<evidence type="ECO:0000256" key="7">
    <source>
        <dbReference type="ARBA" id="ARBA00022989"/>
    </source>
</evidence>